<dbReference type="EMBL" id="CADCUH010000129">
    <property type="protein sequence ID" value="CAA9350212.1"/>
    <property type="molecule type" value="Genomic_DNA"/>
</dbReference>
<name>A0A6J4M521_9ACTN</name>
<sequence>MSGPSGQEPAVVPIRDDSIRLGQFLKLADLVDTGSDVKPLLADGDVRVNGDVEVRRGRQLVPGDVVSVDAPAGVRTVRVGSGTSAAG</sequence>
<dbReference type="Gene3D" id="3.10.290.10">
    <property type="entry name" value="RNA-binding S4 domain"/>
    <property type="match status" value="1"/>
</dbReference>
<dbReference type="PROSITE" id="PS50889">
    <property type="entry name" value="S4"/>
    <property type="match status" value="1"/>
</dbReference>
<accession>A0A6J4M521</accession>
<proteinExistence type="predicted"/>
<gene>
    <name evidence="2" type="ORF">AVDCRST_MAG36-1915</name>
</gene>
<dbReference type="InterPro" id="IPR036986">
    <property type="entry name" value="S4_RNA-bd_sf"/>
</dbReference>
<organism evidence="2">
    <name type="scientific">uncultured Nocardioidaceae bacterium</name>
    <dbReference type="NCBI Taxonomy" id="253824"/>
    <lineage>
        <taxon>Bacteria</taxon>
        <taxon>Bacillati</taxon>
        <taxon>Actinomycetota</taxon>
        <taxon>Actinomycetes</taxon>
        <taxon>Propionibacteriales</taxon>
        <taxon>Nocardioidaceae</taxon>
        <taxon>environmental samples</taxon>
    </lineage>
</organism>
<keyword evidence="1" id="KW-0694">RNA-binding</keyword>
<dbReference type="Pfam" id="PF13275">
    <property type="entry name" value="S4_2"/>
    <property type="match status" value="1"/>
</dbReference>
<dbReference type="SUPFAM" id="SSF55174">
    <property type="entry name" value="Alpha-L RNA-binding motif"/>
    <property type="match status" value="1"/>
</dbReference>
<reference evidence="2" key="1">
    <citation type="submission" date="2020-02" db="EMBL/GenBank/DDBJ databases">
        <authorList>
            <person name="Meier V. D."/>
        </authorList>
    </citation>
    <scope>NUCLEOTIDE SEQUENCE</scope>
    <source>
        <strain evidence="2">AVDCRST_MAG36</strain>
    </source>
</reference>
<dbReference type="AlphaFoldDB" id="A0A6J4M521"/>
<dbReference type="GO" id="GO:0003723">
    <property type="term" value="F:RNA binding"/>
    <property type="evidence" value="ECO:0007669"/>
    <property type="project" value="UniProtKB-KW"/>
</dbReference>
<evidence type="ECO:0000256" key="1">
    <source>
        <dbReference type="PROSITE-ProRule" id="PRU00182"/>
    </source>
</evidence>
<dbReference type="CDD" id="cd00165">
    <property type="entry name" value="S4"/>
    <property type="match status" value="1"/>
</dbReference>
<protein>
    <submittedName>
        <fullName evidence="2">Uncharacterized protein YbcJ</fullName>
    </submittedName>
</protein>
<evidence type="ECO:0000313" key="2">
    <source>
        <dbReference type="EMBL" id="CAA9350212.1"/>
    </source>
</evidence>